<dbReference type="Proteomes" id="UP000266292">
    <property type="component" value="Chromosome"/>
</dbReference>
<reference evidence="3" key="1">
    <citation type="submission" date="2017-05" db="EMBL/GenBank/DDBJ databases">
        <authorList>
            <person name="Ray J."/>
            <person name="Price M."/>
            <person name="Deutschbauer A."/>
        </authorList>
    </citation>
    <scope>NUCLEOTIDE SEQUENCE [LARGE SCALE GENOMIC DNA]</scope>
    <source>
        <strain evidence="3">DSM 19842</strain>
    </source>
</reference>
<dbReference type="SUPFAM" id="SSF52096">
    <property type="entry name" value="ClpP/crotonase"/>
    <property type="match status" value="1"/>
</dbReference>
<gene>
    <name evidence="2" type="ORF">CA264_10930</name>
</gene>
<protein>
    <submittedName>
        <fullName evidence="2">Methylglutaconyl-CoA hydratase</fullName>
    </submittedName>
</protein>
<dbReference type="Gene3D" id="1.10.12.10">
    <property type="entry name" value="Lyase 2-enoyl-coa Hydratase, Chain A, domain 2"/>
    <property type="match status" value="1"/>
</dbReference>
<dbReference type="AlphaFoldDB" id="A0A1X9YSS0"/>
<evidence type="ECO:0000313" key="2">
    <source>
        <dbReference type="EMBL" id="ARS35908.1"/>
    </source>
</evidence>
<dbReference type="OrthoDB" id="9775794at2"/>
<dbReference type="CDD" id="cd06558">
    <property type="entry name" value="crotonase-like"/>
    <property type="match status" value="1"/>
</dbReference>
<dbReference type="EMBL" id="CP021235">
    <property type="protein sequence ID" value="ARS35908.1"/>
    <property type="molecule type" value="Genomic_DNA"/>
</dbReference>
<dbReference type="InterPro" id="IPR029045">
    <property type="entry name" value="ClpP/crotonase-like_dom_sf"/>
</dbReference>
<dbReference type="InterPro" id="IPR051683">
    <property type="entry name" value="Enoyl-CoA_Hydratase/Isomerase"/>
</dbReference>
<dbReference type="RefSeq" id="WP_051364416.1">
    <property type="nucleotide sequence ID" value="NZ_CP021235.1"/>
</dbReference>
<dbReference type="PANTHER" id="PTHR42964:SF1">
    <property type="entry name" value="POLYKETIDE BIOSYNTHESIS ENOYL-COA HYDRATASE PKSH-RELATED"/>
    <property type="match status" value="1"/>
</dbReference>
<dbReference type="InterPro" id="IPR014748">
    <property type="entry name" value="Enoyl-CoA_hydra_C"/>
</dbReference>
<dbReference type="PANTHER" id="PTHR42964">
    <property type="entry name" value="ENOYL-COA HYDRATASE"/>
    <property type="match status" value="1"/>
</dbReference>
<dbReference type="Gene3D" id="3.90.226.10">
    <property type="entry name" value="2-enoyl-CoA Hydratase, Chain A, domain 1"/>
    <property type="match status" value="1"/>
</dbReference>
<evidence type="ECO:0000313" key="3">
    <source>
        <dbReference type="Proteomes" id="UP000266292"/>
    </source>
</evidence>
<evidence type="ECO:0000256" key="1">
    <source>
        <dbReference type="ARBA" id="ARBA00005254"/>
    </source>
</evidence>
<name>A0A1X9YSS0_9BACT</name>
<organism evidence="2 3">
    <name type="scientific">Pontibacter actiniarum</name>
    <dbReference type="NCBI Taxonomy" id="323450"/>
    <lineage>
        <taxon>Bacteria</taxon>
        <taxon>Pseudomonadati</taxon>
        <taxon>Bacteroidota</taxon>
        <taxon>Cytophagia</taxon>
        <taxon>Cytophagales</taxon>
        <taxon>Hymenobacteraceae</taxon>
        <taxon>Pontibacter</taxon>
    </lineage>
</organism>
<proteinExistence type="inferred from homology"/>
<dbReference type="KEGG" id="pact:CA264_10930"/>
<dbReference type="GO" id="GO:0003824">
    <property type="term" value="F:catalytic activity"/>
    <property type="evidence" value="ECO:0007669"/>
    <property type="project" value="UniProtKB-ARBA"/>
</dbReference>
<accession>A0A1X9YSS0</accession>
<dbReference type="STRING" id="709015.GCA_000472485_02205"/>
<dbReference type="Pfam" id="PF00378">
    <property type="entry name" value="ECH_1"/>
    <property type="match status" value="1"/>
</dbReference>
<dbReference type="GO" id="GO:0008300">
    <property type="term" value="P:isoprenoid catabolic process"/>
    <property type="evidence" value="ECO:0007669"/>
    <property type="project" value="TreeGrafter"/>
</dbReference>
<comment type="similarity">
    <text evidence="1">Belongs to the enoyl-CoA hydratase/isomerase family.</text>
</comment>
<dbReference type="InterPro" id="IPR001753">
    <property type="entry name" value="Enoyl-CoA_hydra/iso"/>
</dbReference>
<keyword evidence="3" id="KW-1185">Reference proteome</keyword>
<sequence>MTDLTNTVDIHTLEFVHYEVKERVGYITLARSEKRNALNYEVVTELKRAFAFAEEDEASKVIVLRAEGKVFCAGADLEYIQRLQENDYHENLLDSTHLMELFRMIYTLKKVVIAQIHGHAIAGGCGLAAICDFGFTVPEAKFGYTEVKIGFIPAIVKVFLLRKIGEARAKQLLLTGDLISAGEAERYGLVNYVVPAEELEERVFAFAQKLCSENSRQSMEVTKEMIARVQGMGLEEGLQYASEMNAVARGSEDCQRGIAAFLNKEQIKW</sequence>